<feature type="domain" description="Homeobox" evidence="7">
    <location>
        <begin position="122"/>
        <end position="182"/>
    </location>
</feature>
<dbReference type="PANTHER" id="PTHR24324">
    <property type="entry name" value="HOMEOBOX PROTEIN HHEX"/>
    <property type="match status" value="1"/>
</dbReference>
<organism evidence="8 9">
    <name type="scientific">Exocentrus adspersus</name>
    <dbReference type="NCBI Taxonomy" id="1586481"/>
    <lineage>
        <taxon>Eukaryota</taxon>
        <taxon>Metazoa</taxon>
        <taxon>Ecdysozoa</taxon>
        <taxon>Arthropoda</taxon>
        <taxon>Hexapoda</taxon>
        <taxon>Insecta</taxon>
        <taxon>Pterygota</taxon>
        <taxon>Neoptera</taxon>
        <taxon>Endopterygota</taxon>
        <taxon>Coleoptera</taxon>
        <taxon>Polyphaga</taxon>
        <taxon>Cucujiformia</taxon>
        <taxon>Chrysomeloidea</taxon>
        <taxon>Cerambycidae</taxon>
        <taxon>Lamiinae</taxon>
        <taxon>Acanthocinini</taxon>
        <taxon>Exocentrus</taxon>
    </lineage>
</organism>
<dbReference type="InterPro" id="IPR020479">
    <property type="entry name" value="HD_metazoa"/>
</dbReference>
<keyword evidence="4 5" id="KW-0539">Nucleus</keyword>
<dbReference type="PROSITE" id="PS00027">
    <property type="entry name" value="HOMEOBOX_1"/>
    <property type="match status" value="1"/>
</dbReference>
<dbReference type="Proteomes" id="UP001159042">
    <property type="component" value="Unassembled WGS sequence"/>
</dbReference>
<keyword evidence="9" id="KW-1185">Reference proteome</keyword>
<evidence type="ECO:0000256" key="1">
    <source>
        <dbReference type="ARBA" id="ARBA00004123"/>
    </source>
</evidence>
<evidence type="ECO:0000313" key="8">
    <source>
        <dbReference type="EMBL" id="KAJ8919008.1"/>
    </source>
</evidence>
<dbReference type="CDD" id="cd00086">
    <property type="entry name" value="homeodomain"/>
    <property type="match status" value="1"/>
</dbReference>
<dbReference type="Gene3D" id="1.10.10.60">
    <property type="entry name" value="Homeodomain-like"/>
    <property type="match status" value="1"/>
</dbReference>
<feature type="DNA-binding region" description="Homeobox" evidence="5">
    <location>
        <begin position="124"/>
        <end position="183"/>
    </location>
</feature>
<dbReference type="GO" id="GO:0005634">
    <property type="term" value="C:nucleus"/>
    <property type="evidence" value="ECO:0007669"/>
    <property type="project" value="UniProtKB-SubCell"/>
</dbReference>
<accession>A0AAV8VXP5</accession>
<comment type="caution">
    <text evidence="8">The sequence shown here is derived from an EMBL/GenBank/DDBJ whole genome shotgun (WGS) entry which is preliminary data.</text>
</comment>
<dbReference type="InterPro" id="IPR009057">
    <property type="entry name" value="Homeodomain-like_sf"/>
</dbReference>
<evidence type="ECO:0000256" key="4">
    <source>
        <dbReference type="ARBA" id="ARBA00023242"/>
    </source>
</evidence>
<dbReference type="GO" id="GO:0030154">
    <property type="term" value="P:cell differentiation"/>
    <property type="evidence" value="ECO:0007669"/>
    <property type="project" value="TreeGrafter"/>
</dbReference>
<sequence length="218" mass="25699">MPFRIENILKKGDCNSCKGSEKGNEEDAFLKNTQTESILQQTLLNRFHPYSYCTNRSSRIGDNLNFGYFSPYSCEKPFYQYPQHFYDPYVQNDYSYIPEVKYYSVCNMPYPPIFSGPYNMYTKRKGGQVRFTPNQTDILEKRFTSNKYLSPEDRKRLADNLKLSDRQVKTWFQNRRAKWRRSTSSTSSEISDSGEKMKRQSEIFNTAVVIKNNLKNST</sequence>
<dbReference type="SMART" id="SM00389">
    <property type="entry name" value="HOX"/>
    <property type="match status" value="1"/>
</dbReference>
<proteinExistence type="predicted"/>
<comment type="subcellular location">
    <subcellularLocation>
        <location evidence="1 5 6">Nucleus</location>
    </subcellularLocation>
</comment>
<evidence type="ECO:0000259" key="7">
    <source>
        <dbReference type="PROSITE" id="PS50071"/>
    </source>
</evidence>
<dbReference type="SUPFAM" id="SSF46689">
    <property type="entry name" value="Homeodomain-like"/>
    <property type="match status" value="1"/>
</dbReference>
<name>A0AAV8VXP5_9CUCU</name>
<protein>
    <recommendedName>
        <fullName evidence="7">Homeobox domain-containing protein</fullName>
    </recommendedName>
</protein>
<dbReference type="InterPro" id="IPR017970">
    <property type="entry name" value="Homeobox_CS"/>
</dbReference>
<dbReference type="PROSITE" id="PS50071">
    <property type="entry name" value="HOMEOBOX_2"/>
    <property type="match status" value="1"/>
</dbReference>
<dbReference type="AlphaFoldDB" id="A0AAV8VXP5"/>
<dbReference type="PANTHER" id="PTHR24324:SF5">
    <property type="entry name" value="HEMATOPOIETICALLY-EXPRESSED HOMEOBOX PROTEIN HHEX"/>
    <property type="match status" value="1"/>
</dbReference>
<keyword evidence="2 5" id="KW-0238">DNA-binding</keyword>
<evidence type="ECO:0000256" key="5">
    <source>
        <dbReference type="PROSITE-ProRule" id="PRU00108"/>
    </source>
</evidence>
<evidence type="ECO:0000256" key="6">
    <source>
        <dbReference type="RuleBase" id="RU000682"/>
    </source>
</evidence>
<dbReference type="PRINTS" id="PR00024">
    <property type="entry name" value="HOMEOBOX"/>
</dbReference>
<dbReference type="InterPro" id="IPR001356">
    <property type="entry name" value="HD"/>
</dbReference>
<evidence type="ECO:0000313" key="9">
    <source>
        <dbReference type="Proteomes" id="UP001159042"/>
    </source>
</evidence>
<dbReference type="EMBL" id="JANEYG010000021">
    <property type="protein sequence ID" value="KAJ8919008.1"/>
    <property type="molecule type" value="Genomic_DNA"/>
</dbReference>
<dbReference type="Pfam" id="PF00046">
    <property type="entry name" value="Homeodomain"/>
    <property type="match status" value="1"/>
</dbReference>
<dbReference type="GO" id="GO:0000978">
    <property type="term" value="F:RNA polymerase II cis-regulatory region sequence-specific DNA binding"/>
    <property type="evidence" value="ECO:0007669"/>
    <property type="project" value="TreeGrafter"/>
</dbReference>
<reference evidence="8 9" key="1">
    <citation type="journal article" date="2023" name="Insect Mol. Biol.">
        <title>Genome sequencing provides insights into the evolution of gene families encoding plant cell wall-degrading enzymes in longhorned beetles.</title>
        <authorList>
            <person name="Shin N.R."/>
            <person name="Okamura Y."/>
            <person name="Kirsch R."/>
            <person name="Pauchet Y."/>
        </authorList>
    </citation>
    <scope>NUCLEOTIDE SEQUENCE [LARGE SCALE GENOMIC DNA]</scope>
    <source>
        <strain evidence="8">EAD_L_NR</strain>
    </source>
</reference>
<evidence type="ECO:0000256" key="2">
    <source>
        <dbReference type="ARBA" id="ARBA00023125"/>
    </source>
</evidence>
<gene>
    <name evidence="8" type="ORF">NQ315_016913</name>
</gene>
<evidence type="ECO:0000256" key="3">
    <source>
        <dbReference type="ARBA" id="ARBA00023155"/>
    </source>
</evidence>
<dbReference type="InterPro" id="IPR051000">
    <property type="entry name" value="Homeobox_DNA-bind_prot"/>
</dbReference>
<dbReference type="GO" id="GO:0000981">
    <property type="term" value="F:DNA-binding transcription factor activity, RNA polymerase II-specific"/>
    <property type="evidence" value="ECO:0007669"/>
    <property type="project" value="InterPro"/>
</dbReference>
<keyword evidence="3 5" id="KW-0371">Homeobox</keyword>